<dbReference type="Gene3D" id="2.60.40.10">
    <property type="entry name" value="Immunoglobulins"/>
    <property type="match status" value="1"/>
</dbReference>
<protein>
    <submittedName>
        <fullName evidence="2">Uncharacterized protein</fullName>
    </submittedName>
</protein>
<comment type="caution">
    <text evidence="2">The sequence shown here is derived from an EMBL/GenBank/DDBJ whole genome shotgun (WGS) entry which is preliminary data.</text>
</comment>
<dbReference type="EMBL" id="QOZG01000001">
    <property type="protein sequence ID" value="RCS25847.1"/>
    <property type="molecule type" value="Genomic_DNA"/>
</dbReference>
<proteinExistence type="predicted"/>
<organism evidence="2 3">
    <name type="scientific">Phyllobacterium salinisoli</name>
    <dbReference type="NCBI Taxonomy" id="1899321"/>
    <lineage>
        <taxon>Bacteria</taxon>
        <taxon>Pseudomonadati</taxon>
        <taxon>Pseudomonadota</taxon>
        <taxon>Alphaproteobacteria</taxon>
        <taxon>Hyphomicrobiales</taxon>
        <taxon>Phyllobacteriaceae</taxon>
        <taxon>Phyllobacterium</taxon>
    </lineage>
</organism>
<evidence type="ECO:0000313" key="2">
    <source>
        <dbReference type="EMBL" id="RCS25847.1"/>
    </source>
</evidence>
<reference evidence="2 3" key="1">
    <citation type="submission" date="2018-07" db="EMBL/GenBank/DDBJ databases">
        <title>The draft genome of Phyllobacterium salinisoli.</title>
        <authorList>
            <person name="Liu L."/>
            <person name="Li L."/>
            <person name="Zhang X."/>
            <person name="Liang L."/>
        </authorList>
    </citation>
    <scope>NUCLEOTIDE SEQUENCE [LARGE SCALE GENOMIC DNA]</scope>
    <source>
        <strain evidence="2 3">LLAN61</strain>
    </source>
</reference>
<feature type="region of interest" description="Disordered" evidence="1">
    <location>
        <begin position="120"/>
        <end position="141"/>
    </location>
</feature>
<keyword evidence="3" id="KW-1185">Reference proteome</keyword>
<accession>A0A368K922</accession>
<dbReference type="AlphaFoldDB" id="A0A368K922"/>
<gene>
    <name evidence="2" type="ORF">DUT91_03555</name>
</gene>
<sequence>MNVENSPYRIANLVYADNIGSTGDIGSGNRIELTATIRDSQNALPTIPQTVYWNCPRAAVQFSDKAGTIISTSETDLQTGEATIYVNSVRPAIAMITASLNQNGVNPYDVQIVFVSPQPDPIPSSNSKQVQAPDGSTEIQSPASYIDDDNNYAYVFKLNPNNHLDDTGLVAGLSAQIDPDSNIVQAKTLLFPVSGLNNPRTWSDLQGNGLNVPYQIMKPTNDAANAVQYLYQENPASDAYLSPWTSFSLTGAPWVQPDPERITNTSYLPPILWDPDTGMEVTQSEVITNDYFWWDTAEKAYGLIFQIHTGPLAPGDKIYPYIYANGFTINTDQRISYYTCFGEYVVTDSDITNKVITVTIPADPLVNIAAGADNQYGQIDVIYFVNQKEWSPKFMAPTQFDPGDLDPPSQKAPSMVE</sequence>
<name>A0A368K922_9HYPH</name>
<feature type="region of interest" description="Disordered" evidence="1">
    <location>
        <begin position="397"/>
        <end position="417"/>
    </location>
</feature>
<dbReference type="OrthoDB" id="8625091at2"/>
<dbReference type="InterPro" id="IPR013783">
    <property type="entry name" value="Ig-like_fold"/>
</dbReference>
<evidence type="ECO:0000313" key="3">
    <source>
        <dbReference type="Proteomes" id="UP000253420"/>
    </source>
</evidence>
<dbReference type="RefSeq" id="WP_114438938.1">
    <property type="nucleotide sequence ID" value="NZ_QOZG01000001.1"/>
</dbReference>
<dbReference type="Proteomes" id="UP000253420">
    <property type="component" value="Unassembled WGS sequence"/>
</dbReference>
<evidence type="ECO:0000256" key="1">
    <source>
        <dbReference type="SAM" id="MobiDB-lite"/>
    </source>
</evidence>